<sequence>MEPRPAGIQPAGPGRCLSGPVGPQLSNERTTERERVKHTDLPLIFIHLQQNEVKLPLNSKSEISIESRNKTGASGVSPPVDR</sequence>
<reference evidence="2 3" key="1">
    <citation type="submission" date="2019-06" db="EMBL/GenBank/DDBJ databases">
        <title>Draft genomes of female and male turbot (Scophthalmus maximus).</title>
        <authorList>
            <person name="Xu H."/>
            <person name="Xu X.-W."/>
            <person name="Shao C."/>
            <person name="Chen S."/>
        </authorList>
    </citation>
    <scope>NUCLEOTIDE SEQUENCE [LARGE SCALE GENOMIC DNA]</scope>
    <source>
        <strain evidence="2">Ysfricsl-2016a</strain>
        <tissue evidence="2">Blood</tissue>
    </source>
</reference>
<dbReference type="EMBL" id="VEVO01000014">
    <property type="protein sequence ID" value="KAF0031307.1"/>
    <property type="molecule type" value="Genomic_DNA"/>
</dbReference>
<accession>A0A6A4SDL2</accession>
<feature type="region of interest" description="Disordered" evidence="1">
    <location>
        <begin position="1"/>
        <end position="35"/>
    </location>
</feature>
<evidence type="ECO:0000313" key="3">
    <source>
        <dbReference type="Proteomes" id="UP000438429"/>
    </source>
</evidence>
<feature type="region of interest" description="Disordered" evidence="1">
    <location>
        <begin position="58"/>
        <end position="82"/>
    </location>
</feature>
<proteinExistence type="predicted"/>
<dbReference type="Proteomes" id="UP000438429">
    <property type="component" value="Unassembled WGS sequence"/>
</dbReference>
<dbReference type="AlphaFoldDB" id="A0A6A4SDL2"/>
<organism evidence="2 3">
    <name type="scientific">Scophthalmus maximus</name>
    <name type="common">Turbot</name>
    <name type="synonym">Psetta maxima</name>
    <dbReference type="NCBI Taxonomy" id="52904"/>
    <lineage>
        <taxon>Eukaryota</taxon>
        <taxon>Metazoa</taxon>
        <taxon>Chordata</taxon>
        <taxon>Craniata</taxon>
        <taxon>Vertebrata</taxon>
        <taxon>Euteleostomi</taxon>
        <taxon>Actinopterygii</taxon>
        <taxon>Neopterygii</taxon>
        <taxon>Teleostei</taxon>
        <taxon>Neoteleostei</taxon>
        <taxon>Acanthomorphata</taxon>
        <taxon>Carangaria</taxon>
        <taxon>Pleuronectiformes</taxon>
        <taxon>Pleuronectoidei</taxon>
        <taxon>Scophthalmidae</taxon>
        <taxon>Scophthalmus</taxon>
    </lineage>
</organism>
<name>A0A6A4SDL2_SCOMX</name>
<comment type="caution">
    <text evidence="2">The sequence shown here is derived from an EMBL/GenBank/DDBJ whole genome shotgun (WGS) entry which is preliminary data.</text>
</comment>
<evidence type="ECO:0000256" key="1">
    <source>
        <dbReference type="SAM" id="MobiDB-lite"/>
    </source>
</evidence>
<gene>
    <name evidence="2" type="ORF">F2P81_015862</name>
</gene>
<protein>
    <submittedName>
        <fullName evidence="2">Uncharacterized protein</fullName>
    </submittedName>
</protein>
<evidence type="ECO:0000313" key="2">
    <source>
        <dbReference type="EMBL" id="KAF0031307.1"/>
    </source>
</evidence>